<dbReference type="PRINTS" id="PR00793">
    <property type="entry name" value="PROAMNOPTASE"/>
</dbReference>
<keyword evidence="4" id="KW-0031">Aminopeptidase</keyword>
<dbReference type="PRINTS" id="PR00111">
    <property type="entry name" value="ABHYDROLASE"/>
</dbReference>
<keyword evidence="2" id="KW-0378">Hydrolase</keyword>
<accession>L7VQW1</accession>
<dbReference type="AlphaFoldDB" id="L7VQW1"/>
<dbReference type="InterPro" id="IPR050266">
    <property type="entry name" value="AB_hydrolase_sf"/>
</dbReference>
<protein>
    <submittedName>
        <fullName evidence="4">Putative Prolyl aminopeptidase</fullName>
    </submittedName>
</protein>
<keyword evidence="4" id="KW-0645">Protease</keyword>
<dbReference type="GO" id="GO:0004177">
    <property type="term" value="F:aminopeptidase activity"/>
    <property type="evidence" value="ECO:0007669"/>
    <property type="project" value="UniProtKB-KW"/>
</dbReference>
<evidence type="ECO:0000313" key="4">
    <source>
        <dbReference type="EMBL" id="AGC71332.1"/>
    </source>
</evidence>
<sequence>MRVDIGDGVRLWFDVEGIGLVPDGDRMCSRPTLVLLHGGPGLDHSAFKPAFSQLADVCQLVYYDHRGQGRSDRRTPDEWTLDVWADDVVRFCDAIGVERPIVLGNSFGGMVAQRYAHRHPGHASRIVLSSTAARMDLAAIVAMFAKLGGAEAAEVARAFWTDPTPEHQIEYLQTCGPLYTQTPGNIFDTQRMVRNMAVLEHFVTGEQLTFDELPSLGAVTEPVLVMAGALDPVCPLKASEDIVAHLPPHLVRFECFDDCGHGVFRDDPDRAFAVLREFIAEEAAARAADDADGAALTPG</sequence>
<dbReference type="Gene3D" id="3.40.50.1820">
    <property type="entry name" value="alpha/beta hydrolase"/>
    <property type="match status" value="1"/>
</dbReference>
<dbReference type="PANTHER" id="PTHR43798">
    <property type="entry name" value="MONOACYLGLYCEROL LIPASE"/>
    <property type="match status" value="1"/>
</dbReference>
<evidence type="ECO:0000259" key="3">
    <source>
        <dbReference type="Pfam" id="PF00561"/>
    </source>
</evidence>
<proteinExistence type="inferred from homology"/>
<dbReference type="InterPro" id="IPR029058">
    <property type="entry name" value="AB_hydrolase_fold"/>
</dbReference>
<name>L7VQW1_9BACT</name>
<dbReference type="EMBL" id="JX649868">
    <property type="protein sequence ID" value="AGC71332.1"/>
    <property type="molecule type" value="Genomic_DNA"/>
</dbReference>
<dbReference type="GO" id="GO:0016020">
    <property type="term" value="C:membrane"/>
    <property type="evidence" value="ECO:0007669"/>
    <property type="project" value="TreeGrafter"/>
</dbReference>
<dbReference type="SUPFAM" id="SSF53474">
    <property type="entry name" value="alpha/beta-Hydrolases"/>
    <property type="match status" value="1"/>
</dbReference>
<dbReference type="InterPro" id="IPR002410">
    <property type="entry name" value="Peptidase_S33"/>
</dbReference>
<organism evidence="4">
    <name type="scientific">uncultured bacterium A1Q1_fos_515</name>
    <dbReference type="NCBI Taxonomy" id="1256581"/>
    <lineage>
        <taxon>Bacteria</taxon>
        <taxon>environmental samples</taxon>
    </lineage>
</organism>
<comment type="similarity">
    <text evidence="1">Belongs to the peptidase S33 family.</text>
</comment>
<evidence type="ECO:0000256" key="2">
    <source>
        <dbReference type="ARBA" id="ARBA00022801"/>
    </source>
</evidence>
<dbReference type="PANTHER" id="PTHR43798:SF33">
    <property type="entry name" value="HYDROLASE, PUTATIVE (AFU_ORTHOLOGUE AFUA_2G14860)-RELATED"/>
    <property type="match status" value="1"/>
</dbReference>
<evidence type="ECO:0000256" key="1">
    <source>
        <dbReference type="ARBA" id="ARBA00010088"/>
    </source>
</evidence>
<dbReference type="InterPro" id="IPR000073">
    <property type="entry name" value="AB_hydrolase_1"/>
</dbReference>
<feature type="domain" description="AB hydrolase-1" evidence="3">
    <location>
        <begin position="31"/>
        <end position="267"/>
    </location>
</feature>
<reference evidence="4" key="1">
    <citation type="submission" date="2012-09" db="EMBL/GenBank/DDBJ databases">
        <title>Metagenomic Characterization of a Microbial Community in Wastewater Detects High Levels of Antibiotic Resistance.</title>
        <authorList>
            <person name="Abrams M."/>
            <person name="Caldwell A."/>
            <person name="Vandaei E."/>
            <person name="Lee W."/>
            <person name="Perrott J."/>
            <person name="Khan S.Y."/>
            <person name="Ta J."/>
            <person name="Romero D."/>
            <person name="Nguyen V."/>
            <person name="Pourmand N."/>
            <person name="Ouverney C.C."/>
        </authorList>
    </citation>
    <scope>NUCLEOTIDE SEQUENCE</scope>
</reference>
<dbReference type="Pfam" id="PF00561">
    <property type="entry name" value="Abhydrolase_1"/>
    <property type="match status" value="1"/>
</dbReference>
<dbReference type="GO" id="GO:0006508">
    <property type="term" value="P:proteolysis"/>
    <property type="evidence" value="ECO:0007669"/>
    <property type="project" value="InterPro"/>
</dbReference>